<dbReference type="AlphaFoldDB" id="F2KRB1"/>
<dbReference type="InterPro" id="IPR029056">
    <property type="entry name" value="Ribokinase-like"/>
</dbReference>
<dbReference type="InterPro" id="IPR002139">
    <property type="entry name" value="Ribo/fructo_kinase"/>
</dbReference>
<evidence type="ECO:0000256" key="2">
    <source>
        <dbReference type="ARBA" id="ARBA00022679"/>
    </source>
</evidence>
<dbReference type="CDD" id="cd01942">
    <property type="entry name" value="ribokinase_group_A"/>
    <property type="match status" value="1"/>
</dbReference>
<dbReference type="InterPro" id="IPR002173">
    <property type="entry name" value="Carboh/pur_kinase_PfkB_CS"/>
</dbReference>
<reference evidence="6 7" key="1">
    <citation type="submission" date="2011-03" db="EMBL/GenBank/DDBJ databases">
        <title>The complete genome of Archaeoglobus veneficus SNP6.</title>
        <authorList>
            <consortium name="US DOE Joint Genome Institute (JGI-PGF)"/>
            <person name="Lucas S."/>
            <person name="Copeland A."/>
            <person name="Lapidus A."/>
            <person name="Bruce D."/>
            <person name="Goodwin L."/>
            <person name="Pitluck S."/>
            <person name="Kyrpides N."/>
            <person name="Mavromatis K."/>
            <person name="Pagani I."/>
            <person name="Ivanova N."/>
            <person name="Mikhailova N."/>
            <person name="Lu M."/>
            <person name="Detter J.C."/>
            <person name="Tapia R."/>
            <person name="Han C."/>
            <person name="Land M."/>
            <person name="Hauser L."/>
            <person name="Markowitz V."/>
            <person name="Cheng J.-F."/>
            <person name="Hugenholtz P."/>
            <person name="Woyke T."/>
            <person name="Wu D."/>
            <person name="Spring S."/>
            <person name="Brambilla E."/>
            <person name="Klenk H.-P."/>
            <person name="Eisen J.A."/>
        </authorList>
    </citation>
    <scope>NUCLEOTIDE SEQUENCE [LARGE SCALE GENOMIC DNA]</scope>
    <source>
        <strain>SNP6</strain>
    </source>
</reference>
<accession>F2KRB1</accession>
<dbReference type="EMBL" id="CP002588">
    <property type="protein sequence ID" value="AEA47845.1"/>
    <property type="molecule type" value="Genomic_DNA"/>
</dbReference>
<evidence type="ECO:0000313" key="7">
    <source>
        <dbReference type="Proteomes" id="UP000008136"/>
    </source>
</evidence>
<evidence type="ECO:0000313" key="6">
    <source>
        <dbReference type="EMBL" id="AEA47845.1"/>
    </source>
</evidence>
<gene>
    <name evidence="6" type="ordered locus">Arcve_1850</name>
</gene>
<evidence type="ECO:0000259" key="5">
    <source>
        <dbReference type="Pfam" id="PF00294"/>
    </source>
</evidence>
<evidence type="ECO:0000256" key="1">
    <source>
        <dbReference type="ARBA" id="ARBA00010688"/>
    </source>
</evidence>
<dbReference type="PRINTS" id="PR00990">
    <property type="entry name" value="RIBOKINASE"/>
</dbReference>
<evidence type="ECO:0000256" key="4">
    <source>
        <dbReference type="RuleBase" id="RU003704"/>
    </source>
</evidence>
<keyword evidence="7" id="KW-1185">Reference proteome</keyword>
<feature type="domain" description="Carbohydrate kinase PfkB" evidence="5">
    <location>
        <begin position="10"/>
        <end position="294"/>
    </location>
</feature>
<comment type="similarity">
    <text evidence="1 4">Belongs to the carbohydrate kinase PfkB family.</text>
</comment>
<dbReference type="Proteomes" id="UP000008136">
    <property type="component" value="Chromosome"/>
</dbReference>
<dbReference type="PANTHER" id="PTHR10584:SF166">
    <property type="entry name" value="RIBOKINASE"/>
    <property type="match status" value="1"/>
</dbReference>
<dbReference type="Gene3D" id="3.40.1190.20">
    <property type="match status" value="1"/>
</dbReference>
<dbReference type="PANTHER" id="PTHR10584">
    <property type="entry name" value="SUGAR KINASE"/>
    <property type="match status" value="1"/>
</dbReference>
<organism evidence="6 7">
    <name type="scientific">Archaeoglobus veneficus (strain DSM 11195 / SNP6)</name>
    <dbReference type="NCBI Taxonomy" id="693661"/>
    <lineage>
        <taxon>Archaea</taxon>
        <taxon>Methanobacteriati</taxon>
        <taxon>Methanobacteriota</taxon>
        <taxon>Archaeoglobi</taxon>
        <taxon>Archaeoglobales</taxon>
        <taxon>Archaeoglobaceae</taxon>
        <taxon>Archaeoglobus</taxon>
    </lineage>
</organism>
<dbReference type="PROSITE" id="PS00584">
    <property type="entry name" value="PFKB_KINASES_2"/>
    <property type="match status" value="1"/>
</dbReference>
<proteinExistence type="inferred from homology"/>
<evidence type="ECO:0000256" key="3">
    <source>
        <dbReference type="ARBA" id="ARBA00022777"/>
    </source>
</evidence>
<dbReference type="KEGG" id="ave:Arcve_1850"/>
<dbReference type="SUPFAM" id="SSF53613">
    <property type="entry name" value="Ribokinase-like"/>
    <property type="match status" value="1"/>
</dbReference>
<sequence length="306" mass="32601">MGRLGSLAEVAGFGALNVDKLFLVDRIPARDEEGFVIDVKIAPGGSAANTIVGLSRLGVKTVFVGKVGSDSEGEFLLCDLRNEGVDVSSVKVSEGRSGCAMVFVDPSGHRAILVDPGVNDEVDFEEINVEALSAEAIHMTSFVCKSSDKPFEAQKKLATFFDTVSLDPGTLYAERADVWELISKTTIFLPSVAEIEKITGADYRRGAEKVMAHGVKIVAVKLGEKGCYVTDGRKEFHIPALKVSVADTTGAGDAFNAGFLYAYLRGYDLDVCGVAGNYVAAKCVEKLGARDGLPSERDVEEYLSGL</sequence>
<dbReference type="Pfam" id="PF00294">
    <property type="entry name" value="PfkB"/>
    <property type="match status" value="1"/>
</dbReference>
<name>F2KRB1_ARCVS</name>
<dbReference type="eggNOG" id="arCOG00014">
    <property type="taxonomic scope" value="Archaea"/>
</dbReference>
<dbReference type="GO" id="GO:0006796">
    <property type="term" value="P:phosphate-containing compound metabolic process"/>
    <property type="evidence" value="ECO:0007669"/>
    <property type="project" value="UniProtKB-ARBA"/>
</dbReference>
<protein>
    <submittedName>
        <fullName evidence="6">PfkB domain protein</fullName>
    </submittedName>
</protein>
<keyword evidence="3 4" id="KW-0418">Kinase</keyword>
<keyword evidence="2 4" id="KW-0808">Transferase</keyword>
<dbReference type="STRING" id="693661.Arcve_1850"/>
<dbReference type="GO" id="GO:0016301">
    <property type="term" value="F:kinase activity"/>
    <property type="evidence" value="ECO:0007669"/>
    <property type="project" value="UniProtKB-KW"/>
</dbReference>
<dbReference type="RefSeq" id="WP_013684501.1">
    <property type="nucleotide sequence ID" value="NC_015320.1"/>
</dbReference>
<dbReference type="HOGENOM" id="CLU_027634_6_0_2"/>
<dbReference type="GeneID" id="10394980"/>
<dbReference type="InterPro" id="IPR011611">
    <property type="entry name" value="PfkB_dom"/>
</dbReference>